<dbReference type="RefSeq" id="WP_013758028.1">
    <property type="nucleotide sequence ID" value="NC_015500.1"/>
</dbReference>
<dbReference type="Pfam" id="PF25917">
    <property type="entry name" value="BSH_RND"/>
    <property type="match status" value="1"/>
</dbReference>
<reference evidence="6" key="1">
    <citation type="submission" date="2011-04" db="EMBL/GenBank/DDBJ databases">
        <title>The complete genome of Treponema brennaborense DSM 12168.</title>
        <authorList>
            <person name="Lucas S."/>
            <person name="Han J."/>
            <person name="Lapidus A."/>
            <person name="Bruce D."/>
            <person name="Goodwin L."/>
            <person name="Pitluck S."/>
            <person name="Peters L."/>
            <person name="Kyrpides N."/>
            <person name="Mavromatis K."/>
            <person name="Ivanova N."/>
            <person name="Mikhailova N."/>
            <person name="Pagani I."/>
            <person name="Teshima H."/>
            <person name="Detter J.C."/>
            <person name="Tapia R."/>
            <person name="Han C."/>
            <person name="Land M."/>
            <person name="Hauser L."/>
            <person name="Markowitz V."/>
            <person name="Cheng J.-F."/>
            <person name="Hugenholtz P."/>
            <person name="Woyke T."/>
            <person name="Wu D."/>
            <person name="Gronow S."/>
            <person name="Wellnitz S."/>
            <person name="Brambilla E."/>
            <person name="Klenk H.-P."/>
            <person name="Eisen J.A."/>
        </authorList>
    </citation>
    <scope>NUCLEOTIDE SEQUENCE [LARGE SCALE GENOMIC DNA]</scope>
    <source>
        <strain evidence="6">DSM 12168 / CIP 105900 / DD5/3</strain>
    </source>
</reference>
<name>F4LJ52_TREBD</name>
<accession>F4LJ52</accession>
<evidence type="ECO:0000259" key="4">
    <source>
        <dbReference type="Pfam" id="PF25917"/>
    </source>
</evidence>
<comment type="subcellular location">
    <subcellularLocation>
        <location evidence="1">Cell envelope</location>
    </subcellularLocation>
</comment>
<keyword evidence="3" id="KW-0472">Membrane</keyword>
<dbReference type="KEGG" id="tbe:Trebr_0873"/>
<organism evidence="5 6">
    <name type="scientific">Treponema brennaborense (strain DSM 12168 / CIP 105900 / DD5/3)</name>
    <dbReference type="NCBI Taxonomy" id="906968"/>
    <lineage>
        <taxon>Bacteria</taxon>
        <taxon>Pseudomonadati</taxon>
        <taxon>Spirochaetota</taxon>
        <taxon>Spirochaetia</taxon>
        <taxon>Spirochaetales</taxon>
        <taxon>Treponemataceae</taxon>
        <taxon>Treponema</taxon>
    </lineage>
</organism>
<protein>
    <submittedName>
        <fullName evidence="5">Efflux transporter, RND family, MFP subunit</fullName>
    </submittedName>
</protein>
<dbReference type="HOGENOM" id="CLU_018816_14_2_12"/>
<gene>
    <name evidence="5" type="ordered locus">Trebr_0873</name>
</gene>
<keyword evidence="3" id="KW-1133">Transmembrane helix</keyword>
<feature type="domain" description="Multidrug resistance protein MdtA-like barrel-sandwich hybrid" evidence="4">
    <location>
        <begin position="69"/>
        <end position="168"/>
    </location>
</feature>
<sequence>MAHKKRNIVLKIVLGAAAIAAVGFILLPKKKNVSTQPPITVKKETAKDQIQISGYIQAAQEQKLQSPGDGIVQTVRIKTGDRVKKGDLLFSLDSSQQEIQVARQEFAIQQERINGPSRKLELMEKEKELLAKQVQDRSVYASFDGIVAAFNLTEGQYAKAQDTFGMLIDRAYLQTTVEVSESDAPRLTVGEKAELVFPAVPGTQVVGEVIAYPSIARQNTQRGNTVLDAKIRINDPPASILPGYSFTGIIIAGDDTEVLLVEQDAVRYDKGVPYADKLTDAGKTEAVKLEIKPYLRGFVQVVSGLAEGDRVKNQGGSNTGAEGW</sequence>
<evidence type="ECO:0000313" key="6">
    <source>
        <dbReference type="Proteomes" id="UP000006546"/>
    </source>
</evidence>
<dbReference type="GO" id="GO:0030313">
    <property type="term" value="C:cell envelope"/>
    <property type="evidence" value="ECO:0007669"/>
    <property type="project" value="UniProtKB-SubCell"/>
</dbReference>
<dbReference type="eggNOG" id="COG0845">
    <property type="taxonomic scope" value="Bacteria"/>
</dbReference>
<dbReference type="OrthoDB" id="368879at2"/>
<evidence type="ECO:0000256" key="1">
    <source>
        <dbReference type="ARBA" id="ARBA00004196"/>
    </source>
</evidence>
<dbReference type="Gene3D" id="2.40.420.20">
    <property type="match status" value="1"/>
</dbReference>
<evidence type="ECO:0000256" key="3">
    <source>
        <dbReference type="SAM" id="Phobius"/>
    </source>
</evidence>
<dbReference type="Proteomes" id="UP000006546">
    <property type="component" value="Chromosome"/>
</dbReference>
<evidence type="ECO:0000256" key="2">
    <source>
        <dbReference type="ARBA" id="ARBA00023054"/>
    </source>
</evidence>
<feature type="transmembrane region" description="Helical" evidence="3">
    <location>
        <begin position="7"/>
        <end position="27"/>
    </location>
</feature>
<dbReference type="Gene3D" id="2.40.50.100">
    <property type="match status" value="1"/>
</dbReference>
<dbReference type="Gene3D" id="1.10.287.470">
    <property type="entry name" value="Helix hairpin bin"/>
    <property type="match status" value="1"/>
</dbReference>
<dbReference type="InterPro" id="IPR050465">
    <property type="entry name" value="UPF0194_transport"/>
</dbReference>
<keyword evidence="3" id="KW-0812">Transmembrane</keyword>
<proteinExistence type="predicted"/>
<dbReference type="SUPFAM" id="SSF111369">
    <property type="entry name" value="HlyD-like secretion proteins"/>
    <property type="match status" value="1"/>
</dbReference>
<keyword evidence="2" id="KW-0175">Coiled coil</keyword>
<dbReference type="STRING" id="906968.Trebr_0873"/>
<dbReference type="PANTHER" id="PTHR32347">
    <property type="entry name" value="EFFLUX SYSTEM COMPONENT YKNX-RELATED"/>
    <property type="match status" value="1"/>
</dbReference>
<dbReference type="Gene3D" id="2.40.30.170">
    <property type="match status" value="1"/>
</dbReference>
<dbReference type="AlphaFoldDB" id="F4LJ52"/>
<dbReference type="InterPro" id="IPR058625">
    <property type="entry name" value="MdtA-like_BSH"/>
</dbReference>
<evidence type="ECO:0000313" key="5">
    <source>
        <dbReference type="EMBL" id="AEE16309.1"/>
    </source>
</evidence>
<dbReference type="EMBL" id="CP002696">
    <property type="protein sequence ID" value="AEE16309.1"/>
    <property type="molecule type" value="Genomic_DNA"/>
</dbReference>
<keyword evidence="6" id="KW-1185">Reference proteome</keyword>